<evidence type="ECO:0000313" key="2">
    <source>
        <dbReference type="EMBL" id="KPI43973.1"/>
    </source>
</evidence>
<feature type="compositionally biased region" description="Polar residues" evidence="1">
    <location>
        <begin position="667"/>
        <end position="683"/>
    </location>
</feature>
<organism evidence="2 3">
    <name type="scientific">Cyphellophora attinorum</name>
    <dbReference type="NCBI Taxonomy" id="1664694"/>
    <lineage>
        <taxon>Eukaryota</taxon>
        <taxon>Fungi</taxon>
        <taxon>Dikarya</taxon>
        <taxon>Ascomycota</taxon>
        <taxon>Pezizomycotina</taxon>
        <taxon>Eurotiomycetes</taxon>
        <taxon>Chaetothyriomycetidae</taxon>
        <taxon>Chaetothyriales</taxon>
        <taxon>Cyphellophoraceae</taxon>
        <taxon>Cyphellophora</taxon>
    </lineage>
</organism>
<dbReference type="EMBL" id="LFJN01000004">
    <property type="protein sequence ID" value="KPI43973.1"/>
    <property type="molecule type" value="Genomic_DNA"/>
</dbReference>
<accession>A0A0N1P1L1</accession>
<dbReference type="Proteomes" id="UP000038010">
    <property type="component" value="Unassembled WGS sequence"/>
</dbReference>
<dbReference type="RefSeq" id="XP_018003936.1">
    <property type="nucleotide sequence ID" value="XM_018146546.1"/>
</dbReference>
<reference evidence="2 3" key="1">
    <citation type="submission" date="2015-06" db="EMBL/GenBank/DDBJ databases">
        <title>Draft genome of the ant-associated black yeast Phialophora attae CBS 131958.</title>
        <authorList>
            <person name="Moreno L.F."/>
            <person name="Stielow B.J."/>
            <person name="de Hoog S."/>
            <person name="Vicente V.A."/>
            <person name="Weiss V.A."/>
            <person name="de Vries M."/>
            <person name="Cruz L.M."/>
            <person name="Souza E.M."/>
        </authorList>
    </citation>
    <scope>NUCLEOTIDE SEQUENCE [LARGE SCALE GENOMIC DNA]</scope>
    <source>
        <strain evidence="2 3">CBS 131958</strain>
    </source>
</reference>
<gene>
    <name evidence="2" type="ORF">AB675_6268</name>
</gene>
<evidence type="ECO:0000256" key="1">
    <source>
        <dbReference type="SAM" id="MobiDB-lite"/>
    </source>
</evidence>
<sequence length="874" mass="99372">MSQRLPSNASPSPATRLGPSEAGRAAIAAWADLTPEEKQEGIAAVYAIINSYHHQEICISPASGLCFGSRDDVFCSIPYCKRCAGQNLTAACIELAKQGYKELDEADYMKQLNSMATDIQQNFLFLRANKSAIVQATSSLSISELKALINKAFQWEPPNAYYDFANFAQRDPRQPKTQFNQGATRTARDSSRTASFVASILEPRATRHPVHFLRDDDAQSQLCWSQAMGKIRSASCYVELANPSEYTWRARTITPDALHDDFTFSAARAWLFLTAQWKIYDGLLGFCQHVLPPGDYSLGQCSTESPKDAKAVAAALLPQLEVLSDCSRALLEDERQYLPSFGGDTRHVIDEVAILEQKFKRSGRQTYEARVRAIDYCSMYRLKRTAVLSHLKEDLRKFRKSTVSFLKDGTTNSDAHKEFLRTRDDTEAKVLMFLNELCKEALIEELEITTVFSEIDAHQSDWRDLYSCKNFNRSLPKGTLGADPATTMFWFLCKGWTVPEKARILESTLEKSHKGMDDRYRLQLLKRVHLAVEILDVLEDVHPCVVNEADFAFYEKRFYPPVNTVALTSLAMQYDLMKDQFATEWTALLWEKTFAELEEHWKVVSLCTEGRRELREQLGMPESKEEEEPDGEEVAAVTPAADAAEEAVRTPQRTPRIGLGTLVEPATAQNTPSRRPDVRNQSYLRDYVFGARTRSRDGHHGGHRPPQIQEEPARDRRPKRRNGSPPEAAAAPATIPVAPPLPAPQKLVFRDAKLYDDWRQLFPLPGSRQVRREIKWENLRRCLEAEPLEFTLVFREAPTFRYRRDARDGRPNLMIGLHCPHGANPTLTKSMLEGMRKNIAQSTGDDLWAKEWERRGNWEEKGRRGDSEVWQSEY</sequence>
<dbReference type="AlphaFoldDB" id="A0A0N1P1L1"/>
<feature type="compositionally biased region" description="Acidic residues" evidence="1">
    <location>
        <begin position="624"/>
        <end position="633"/>
    </location>
</feature>
<proteinExistence type="predicted"/>
<feature type="region of interest" description="Disordered" evidence="1">
    <location>
        <begin position="615"/>
        <end position="742"/>
    </location>
</feature>
<dbReference type="VEuPathDB" id="FungiDB:AB675_6268"/>
<feature type="compositionally biased region" description="Low complexity" evidence="1">
    <location>
        <begin position="725"/>
        <end position="736"/>
    </location>
</feature>
<evidence type="ECO:0000313" key="3">
    <source>
        <dbReference type="Proteomes" id="UP000038010"/>
    </source>
</evidence>
<protein>
    <submittedName>
        <fullName evidence="2">Uncharacterized protein</fullName>
    </submittedName>
</protein>
<name>A0A0N1P1L1_9EURO</name>
<comment type="caution">
    <text evidence="2">The sequence shown here is derived from an EMBL/GenBank/DDBJ whole genome shotgun (WGS) entry which is preliminary data.</text>
</comment>
<dbReference type="GeneID" id="28738426"/>
<keyword evidence="3" id="KW-1185">Reference proteome</keyword>